<dbReference type="InterPro" id="IPR003903">
    <property type="entry name" value="UIM_dom"/>
</dbReference>
<evidence type="ECO:0000313" key="12">
    <source>
        <dbReference type="EMBL" id="KAG2179683.1"/>
    </source>
</evidence>
<dbReference type="PIRSF" id="PIRSF036956">
    <property type="entry name" value="Hrs_Vps27"/>
    <property type="match status" value="1"/>
</dbReference>
<dbReference type="PROSITE" id="PS50179">
    <property type="entry name" value="VHS"/>
    <property type="match status" value="1"/>
</dbReference>
<dbReference type="OrthoDB" id="957735at2759"/>
<dbReference type="GO" id="GO:0035091">
    <property type="term" value="F:phosphatidylinositol binding"/>
    <property type="evidence" value="ECO:0007669"/>
    <property type="project" value="InterPro"/>
</dbReference>
<feature type="compositionally biased region" description="Low complexity" evidence="9">
    <location>
        <begin position="571"/>
        <end position="590"/>
    </location>
</feature>
<feature type="domain" description="FYVE-type" evidence="10">
    <location>
        <begin position="186"/>
        <end position="246"/>
    </location>
</feature>
<evidence type="ECO:0000256" key="4">
    <source>
        <dbReference type="ARBA" id="ARBA00022723"/>
    </source>
</evidence>
<evidence type="ECO:0000256" key="5">
    <source>
        <dbReference type="ARBA" id="ARBA00022753"/>
    </source>
</evidence>
<gene>
    <name evidence="12" type="ORF">INT44_006531</name>
</gene>
<keyword evidence="4" id="KW-0479">Metal-binding</keyword>
<dbReference type="Gene3D" id="6.10.140.100">
    <property type="match status" value="1"/>
</dbReference>
<dbReference type="GO" id="GO:0043130">
    <property type="term" value="F:ubiquitin binding"/>
    <property type="evidence" value="ECO:0007669"/>
    <property type="project" value="InterPro"/>
</dbReference>
<dbReference type="GO" id="GO:0031623">
    <property type="term" value="P:receptor internalization"/>
    <property type="evidence" value="ECO:0007669"/>
    <property type="project" value="TreeGrafter"/>
</dbReference>
<dbReference type="PROSITE" id="PS50178">
    <property type="entry name" value="ZF_FYVE"/>
    <property type="match status" value="1"/>
</dbReference>
<dbReference type="InterPro" id="IPR049425">
    <property type="entry name" value="Vps27_GAT-like"/>
</dbReference>
<name>A0A8H7PTS1_9FUNG</name>
<dbReference type="SMART" id="SM00064">
    <property type="entry name" value="FYVE"/>
    <property type="match status" value="1"/>
</dbReference>
<dbReference type="Proteomes" id="UP000612746">
    <property type="component" value="Unassembled WGS sequence"/>
</dbReference>
<dbReference type="InterPro" id="IPR011011">
    <property type="entry name" value="Znf_FYVE_PHD"/>
</dbReference>
<feature type="region of interest" description="Disordered" evidence="9">
    <location>
        <begin position="462"/>
        <end position="729"/>
    </location>
</feature>
<comment type="caution">
    <text evidence="12">The sequence shown here is derived from an EMBL/GenBank/DDBJ whole genome shotgun (WGS) entry which is preliminary data.</text>
</comment>
<dbReference type="GO" id="GO:0032456">
    <property type="term" value="P:endocytic recycling"/>
    <property type="evidence" value="ECO:0007669"/>
    <property type="project" value="TreeGrafter"/>
</dbReference>
<feature type="compositionally biased region" description="Low complexity" evidence="9">
    <location>
        <begin position="664"/>
        <end position="699"/>
    </location>
</feature>
<dbReference type="GO" id="GO:0010008">
    <property type="term" value="C:endosome membrane"/>
    <property type="evidence" value="ECO:0007669"/>
    <property type="project" value="UniProtKB-SubCell"/>
</dbReference>
<evidence type="ECO:0000313" key="13">
    <source>
        <dbReference type="Proteomes" id="UP000612746"/>
    </source>
</evidence>
<keyword evidence="13" id="KW-1185">Reference proteome</keyword>
<accession>A0A8H7PTS1</accession>
<evidence type="ECO:0000256" key="9">
    <source>
        <dbReference type="SAM" id="MobiDB-lite"/>
    </source>
</evidence>
<feature type="region of interest" description="Disordered" evidence="9">
    <location>
        <begin position="308"/>
        <end position="339"/>
    </location>
</feature>
<dbReference type="CDD" id="cd16979">
    <property type="entry name" value="VHS_Vps27"/>
    <property type="match status" value="1"/>
</dbReference>
<dbReference type="InterPro" id="IPR017455">
    <property type="entry name" value="Znf_FYVE-rel"/>
</dbReference>
<dbReference type="EMBL" id="JAEPRA010000010">
    <property type="protein sequence ID" value="KAG2179683.1"/>
    <property type="molecule type" value="Genomic_DNA"/>
</dbReference>
<evidence type="ECO:0000256" key="8">
    <source>
        <dbReference type="PROSITE-ProRule" id="PRU00091"/>
    </source>
</evidence>
<comment type="similarity">
    <text evidence="2">Belongs to the VPS27 family.</text>
</comment>
<protein>
    <recommendedName>
        <fullName evidence="3">Vacuolar protein sorting-associated protein 27</fullName>
    </recommendedName>
</protein>
<sequence length="729" mass="80652">PDLSTVNQLQSNSFLHYIMSFWWGQSPFDEIVERATSELLPAGQENLALNLEIADQIRGKKVNAKDAMRSLKARMAHKNPNVQLLTLGLVDSCVKNGGEQFVREVASREFMEELTSIIRSPTGCNLDVKNKILYVVQVWGMAAKGNPALSYITDTYNFLKAEGFVFPSVNEHVDSIVLESSSAPEWSDSDVCERCRTAFTMTNRKHHCRQCGKTFCGQCSSKTMTLPHLAITEEVRVCDGCYMKNKLARIEKKESNDLSLPPFMQADPFQKRDQERSSSISKPPPTASEEEIDEDLKKAIELSLKEAERSKSAYGAGYAPPKREERKVTPPPVQQDEQDDPDLAAAIAASLQEMNISQNYASQSRSYRAPSSTDLSTAEMENVLLFSTLMDRIRASSGEVGNDPEINALYTQIGAIQPKLVKSLDETNRKHRSFVDMHNKLNQAVKMYDRLLEERLATSYARGSHPAQNRVQSPHQYYASPSVSNGAYAAPPTDQSSLYPNAVNYNAPQYPQPSGYEQNQENAYPAVPSSSSAPYTFNAPPPPSSYPASSYPAQQPPSGAPQEYQAQGSAPPQEYQPQPTPQGTAPPHQGFLPSQGYFPPTSQGTTPPPPQENYYAPQAPEANPNVPPAQNHFAPPNEYQPSAHGYVSPPGAPSYTPDPYYGAQPQQMVSPQQQPYGAPQQQVPQQQQWDGYPQQPYPQQHDRNSFSLPGAVPPQKQQPVVEEAPLIDL</sequence>
<evidence type="ECO:0000256" key="1">
    <source>
        <dbReference type="ARBA" id="ARBA00004125"/>
    </source>
</evidence>
<dbReference type="SMART" id="SM00288">
    <property type="entry name" value="VHS"/>
    <property type="match status" value="1"/>
</dbReference>
<dbReference type="InterPro" id="IPR013083">
    <property type="entry name" value="Znf_RING/FYVE/PHD"/>
</dbReference>
<evidence type="ECO:0000256" key="6">
    <source>
        <dbReference type="ARBA" id="ARBA00022771"/>
    </source>
</evidence>
<dbReference type="Gene3D" id="3.30.40.10">
    <property type="entry name" value="Zinc/RING finger domain, C3HC4 (zinc finger)"/>
    <property type="match status" value="1"/>
</dbReference>
<dbReference type="SMART" id="SM00726">
    <property type="entry name" value="UIM"/>
    <property type="match status" value="2"/>
</dbReference>
<keyword evidence="5" id="KW-0967">Endosome</keyword>
<evidence type="ECO:0000259" key="10">
    <source>
        <dbReference type="PROSITE" id="PS50178"/>
    </source>
</evidence>
<dbReference type="Pfam" id="PF01363">
    <property type="entry name" value="FYVE"/>
    <property type="match status" value="1"/>
</dbReference>
<dbReference type="AlphaFoldDB" id="A0A8H7PTS1"/>
<feature type="non-terminal residue" evidence="12">
    <location>
        <position position="729"/>
    </location>
</feature>
<feature type="compositionally biased region" description="Polar residues" evidence="9">
    <location>
        <begin position="466"/>
        <end position="485"/>
    </location>
</feature>
<dbReference type="InterPro" id="IPR008942">
    <property type="entry name" value="ENTH_VHS"/>
</dbReference>
<dbReference type="PANTHER" id="PTHR46275">
    <property type="entry name" value="HEPATOCYTE GROWTH FACTOR-REGULATED TYROSINE KINASE SUBSTRATE"/>
    <property type="match status" value="1"/>
</dbReference>
<feature type="domain" description="VHS" evidence="11">
    <location>
        <begin position="44"/>
        <end position="167"/>
    </location>
</feature>
<proteinExistence type="inferred from homology"/>
<dbReference type="InterPro" id="IPR017073">
    <property type="entry name" value="HGS/VPS27"/>
</dbReference>
<dbReference type="SUPFAM" id="SSF57903">
    <property type="entry name" value="FYVE/PHD zinc finger"/>
    <property type="match status" value="1"/>
</dbReference>
<dbReference type="Pfam" id="PF02809">
    <property type="entry name" value="UIM"/>
    <property type="match status" value="2"/>
</dbReference>
<keyword evidence="7" id="KW-0862">Zinc</keyword>
<dbReference type="InterPro" id="IPR002014">
    <property type="entry name" value="VHS_dom"/>
</dbReference>
<feature type="compositionally biased region" description="Polar residues" evidence="9">
    <location>
        <begin position="493"/>
        <end position="509"/>
    </location>
</feature>
<evidence type="ECO:0000256" key="7">
    <source>
        <dbReference type="ARBA" id="ARBA00022833"/>
    </source>
</evidence>
<keyword evidence="6 8" id="KW-0863">Zinc-finger</keyword>
<organism evidence="12 13">
    <name type="scientific">Umbelopsis vinacea</name>
    <dbReference type="NCBI Taxonomy" id="44442"/>
    <lineage>
        <taxon>Eukaryota</taxon>
        <taxon>Fungi</taxon>
        <taxon>Fungi incertae sedis</taxon>
        <taxon>Mucoromycota</taxon>
        <taxon>Mucoromycotina</taxon>
        <taxon>Umbelopsidomycetes</taxon>
        <taxon>Umbelopsidales</taxon>
        <taxon>Umbelopsidaceae</taxon>
        <taxon>Umbelopsis</taxon>
    </lineage>
</organism>
<dbReference type="PROSITE" id="PS50330">
    <property type="entry name" value="UIM"/>
    <property type="match status" value="2"/>
</dbReference>
<evidence type="ECO:0000256" key="2">
    <source>
        <dbReference type="ARBA" id="ARBA00008597"/>
    </source>
</evidence>
<feature type="compositionally biased region" description="Low complexity" evidence="9">
    <location>
        <begin position="523"/>
        <end position="535"/>
    </location>
</feature>
<dbReference type="GO" id="GO:0007034">
    <property type="term" value="P:vacuolar transport"/>
    <property type="evidence" value="ECO:0007669"/>
    <property type="project" value="UniProtKB-ARBA"/>
</dbReference>
<reference evidence="12" key="1">
    <citation type="submission" date="2020-12" db="EMBL/GenBank/DDBJ databases">
        <title>Metabolic potential, ecology and presence of endohyphal bacteria is reflected in genomic diversity of Mucoromycotina.</title>
        <authorList>
            <person name="Muszewska A."/>
            <person name="Okrasinska A."/>
            <person name="Steczkiewicz K."/>
            <person name="Drgas O."/>
            <person name="Orlowska M."/>
            <person name="Perlinska-Lenart U."/>
            <person name="Aleksandrzak-Piekarczyk T."/>
            <person name="Szatraj K."/>
            <person name="Zielenkiewicz U."/>
            <person name="Pilsyk S."/>
            <person name="Malc E."/>
            <person name="Mieczkowski P."/>
            <person name="Kruszewska J.S."/>
            <person name="Biernat P."/>
            <person name="Pawlowska J."/>
        </authorList>
    </citation>
    <scope>NUCLEOTIDE SEQUENCE</scope>
    <source>
        <strain evidence="12">WA0000051536</strain>
    </source>
</reference>
<evidence type="ECO:0000259" key="11">
    <source>
        <dbReference type="PROSITE" id="PS50179"/>
    </source>
</evidence>
<dbReference type="Pfam" id="PF21356">
    <property type="entry name" value="Vps27_GAT-like"/>
    <property type="match status" value="1"/>
</dbReference>
<dbReference type="Gene3D" id="1.25.40.90">
    <property type="match status" value="1"/>
</dbReference>
<evidence type="ECO:0000256" key="3">
    <source>
        <dbReference type="ARBA" id="ARBA00017753"/>
    </source>
</evidence>
<dbReference type="GO" id="GO:0005769">
    <property type="term" value="C:early endosome"/>
    <property type="evidence" value="ECO:0007669"/>
    <property type="project" value="TreeGrafter"/>
</dbReference>
<feature type="region of interest" description="Disordered" evidence="9">
    <location>
        <begin position="258"/>
        <end position="293"/>
    </location>
</feature>
<dbReference type="Gene3D" id="1.20.5.1940">
    <property type="match status" value="1"/>
</dbReference>
<dbReference type="Pfam" id="PF00790">
    <property type="entry name" value="VHS"/>
    <property type="match status" value="1"/>
</dbReference>
<dbReference type="InterPro" id="IPR000306">
    <property type="entry name" value="Znf_FYVE"/>
</dbReference>
<comment type="subcellular location">
    <subcellularLocation>
        <location evidence="1">Endosome membrane</location>
        <topology evidence="1">Peripheral membrane protein</topology>
        <orientation evidence="1">Cytoplasmic side</orientation>
    </subcellularLocation>
</comment>
<dbReference type="SUPFAM" id="SSF48464">
    <property type="entry name" value="ENTH/VHS domain"/>
    <property type="match status" value="1"/>
</dbReference>
<dbReference type="GO" id="GO:0008270">
    <property type="term" value="F:zinc ion binding"/>
    <property type="evidence" value="ECO:0007669"/>
    <property type="project" value="UniProtKB-KW"/>
</dbReference>
<dbReference type="PANTHER" id="PTHR46275:SF1">
    <property type="entry name" value="HEPATOCYTE GROWTH FACTOR-REGULATED TYROSINE KINASE SUBSTRATE"/>
    <property type="match status" value="1"/>
</dbReference>